<dbReference type="SMART" id="SM00355">
    <property type="entry name" value="ZnF_C2H2"/>
    <property type="match status" value="6"/>
</dbReference>
<dbReference type="InterPro" id="IPR013087">
    <property type="entry name" value="Znf_C2H2_type"/>
</dbReference>
<dbReference type="PROSITE" id="PS50157">
    <property type="entry name" value="ZINC_FINGER_C2H2_2"/>
    <property type="match status" value="4"/>
</dbReference>
<evidence type="ECO:0000313" key="8">
    <source>
        <dbReference type="Proteomes" id="UP001151699"/>
    </source>
</evidence>
<dbReference type="SUPFAM" id="SSF57667">
    <property type="entry name" value="beta-beta-alpha zinc fingers"/>
    <property type="match status" value="1"/>
</dbReference>
<feature type="domain" description="C2H2-type" evidence="6">
    <location>
        <begin position="188"/>
        <end position="216"/>
    </location>
</feature>
<dbReference type="InterPro" id="IPR036236">
    <property type="entry name" value="Znf_C2H2_sf"/>
</dbReference>
<dbReference type="GO" id="GO:0000981">
    <property type="term" value="F:DNA-binding transcription factor activity, RNA polymerase II-specific"/>
    <property type="evidence" value="ECO:0007669"/>
    <property type="project" value="TreeGrafter"/>
</dbReference>
<organism evidence="7 8">
    <name type="scientific">Pseudolycoriella hygida</name>
    <dbReference type="NCBI Taxonomy" id="35572"/>
    <lineage>
        <taxon>Eukaryota</taxon>
        <taxon>Metazoa</taxon>
        <taxon>Ecdysozoa</taxon>
        <taxon>Arthropoda</taxon>
        <taxon>Hexapoda</taxon>
        <taxon>Insecta</taxon>
        <taxon>Pterygota</taxon>
        <taxon>Neoptera</taxon>
        <taxon>Endopterygota</taxon>
        <taxon>Diptera</taxon>
        <taxon>Nematocera</taxon>
        <taxon>Sciaroidea</taxon>
        <taxon>Sciaridae</taxon>
        <taxon>Pseudolycoriella</taxon>
    </lineage>
</organism>
<evidence type="ECO:0000259" key="6">
    <source>
        <dbReference type="PROSITE" id="PS50157"/>
    </source>
</evidence>
<keyword evidence="8" id="KW-1185">Reference proteome</keyword>
<dbReference type="GO" id="GO:0008270">
    <property type="term" value="F:zinc ion binding"/>
    <property type="evidence" value="ECO:0007669"/>
    <property type="project" value="UniProtKB-KW"/>
</dbReference>
<feature type="domain" description="C2H2-type" evidence="6">
    <location>
        <begin position="73"/>
        <end position="100"/>
    </location>
</feature>
<evidence type="ECO:0000256" key="3">
    <source>
        <dbReference type="ARBA" id="ARBA00022771"/>
    </source>
</evidence>
<keyword evidence="2" id="KW-0677">Repeat</keyword>
<dbReference type="AlphaFoldDB" id="A0A9Q0S183"/>
<comment type="caution">
    <text evidence="7">The sequence shown here is derived from an EMBL/GenBank/DDBJ whole genome shotgun (WGS) entry which is preliminary data.</text>
</comment>
<gene>
    <name evidence="7" type="primary">ZNF418</name>
    <name evidence="7" type="ORF">Bhyg_12395</name>
</gene>
<dbReference type="Gene3D" id="3.30.160.60">
    <property type="entry name" value="Classic Zinc Finger"/>
    <property type="match status" value="3"/>
</dbReference>
<dbReference type="PROSITE" id="PS00028">
    <property type="entry name" value="ZINC_FINGER_C2H2_1"/>
    <property type="match status" value="5"/>
</dbReference>
<protein>
    <submittedName>
        <fullName evidence="7">Zinc finger protein</fullName>
    </submittedName>
</protein>
<dbReference type="Proteomes" id="UP001151699">
    <property type="component" value="Chromosome X"/>
</dbReference>
<sequence length="386" mass="44697">MLTPCLNVVQINNVSMERIPKRHEIEVMDTEKPMKTSGTKSVKLRKLSIRLMRIRHEKTLLRSSKNKDNKKVYNCVLCDEKFDDHHLMIEHFRKHGERRQTGPLLPPQIKTKDRSSDLIKCEWCTEVFVTISKAIEHKSRKHRYESTNYFCKECGKLFPIKVALEQHRQVEHNSRKAPPKAEDSSCLFMCKFCSVSFSTLAAVNFHENGAHQIERRLKDDVVLPPASKKVKVNNQGEVTTLYYCHLCGNEYMVKYNLKKHLNVCHTMEEKTTYPTEGIIKCRACDAIFYNHKAYNVHNINHKPDDLYVTSEEQRQKIVARVDQDFDFTRVPTLAVNTCGDSKANHPSLSELKPVSLNKLIPISKPQWPMSTMKSSKISHVNGMTEK</sequence>
<name>A0A9Q0S183_9DIPT</name>
<feature type="domain" description="C2H2-type" evidence="6">
    <location>
        <begin position="242"/>
        <end position="270"/>
    </location>
</feature>
<dbReference type="EMBL" id="WJQU01000003">
    <property type="protein sequence ID" value="KAJ6639648.1"/>
    <property type="molecule type" value="Genomic_DNA"/>
</dbReference>
<evidence type="ECO:0000256" key="4">
    <source>
        <dbReference type="ARBA" id="ARBA00022833"/>
    </source>
</evidence>
<keyword evidence="4" id="KW-0862">Zinc</keyword>
<evidence type="ECO:0000256" key="5">
    <source>
        <dbReference type="PROSITE-ProRule" id="PRU00042"/>
    </source>
</evidence>
<proteinExistence type="predicted"/>
<dbReference type="PANTHER" id="PTHR24379:SF127">
    <property type="entry name" value="BLOODY FINGERS-RELATED"/>
    <property type="match status" value="1"/>
</dbReference>
<dbReference type="PANTHER" id="PTHR24379">
    <property type="entry name" value="KRAB AND ZINC FINGER DOMAIN-CONTAINING"/>
    <property type="match status" value="1"/>
</dbReference>
<dbReference type="OrthoDB" id="203599at2759"/>
<dbReference type="GO" id="GO:0000977">
    <property type="term" value="F:RNA polymerase II transcription regulatory region sequence-specific DNA binding"/>
    <property type="evidence" value="ECO:0007669"/>
    <property type="project" value="TreeGrafter"/>
</dbReference>
<keyword evidence="1" id="KW-0479">Metal-binding</keyword>
<feature type="domain" description="C2H2-type" evidence="6">
    <location>
        <begin position="149"/>
        <end position="177"/>
    </location>
</feature>
<evidence type="ECO:0000256" key="1">
    <source>
        <dbReference type="ARBA" id="ARBA00022723"/>
    </source>
</evidence>
<evidence type="ECO:0000256" key="2">
    <source>
        <dbReference type="ARBA" id="ARBA00022737"/>
    </source>
</evidence>
<evidence type="ECO:0000313" key="7">
    <source>
        <dbReference type="EMBL" id="KAJ6639648.1"/>
    </source>
</evidence>
<keyword evidence="3 5" id="KW-0863">Zinc-finger</keyword>
<reference evidence="7" key="1">
    <citation type="submission" date="2022-07" db="EMBL/GenBank/DDBJ databases">
        <authorList>
            <person name="Trinca V."/>
            <person name="Uliana J.V.C."/>
            <person name="Torres T.T."/>
            <person name="Ward R.J."/>
            <person name="Monesi N."/>
        </authorList>
    </citation>
    <scope>NUCLEOTIDE SEQUENCE</scope>
    <source>
        <strain evidence="7">HSMRA1968</strain>
        <tissue evidence="7">Whole embryos</tissue>
    </source>
</reference>
<dbReference type="GO" id="GO:0005634">
    <property type="term" value="C:nucleus"/>
    <property type="evidence" value="ECO:0007669"/>
    <property type="project" value="TreeGrafter"/>
</dbReference>
<accession>A0A9Q0S183</accession>